<gene>
    <name evidence="5" type="ORF">ASZ90_014127</name>
</gene>
<feature type="domain" description="Bacterial bifunctional deaminase-reductase C-terminal" evidence="4">
    <location>
        <begin position="3"/>
        <end position="222"/>
    </location>
</feature>
<dbReference type="InterPro" id="IPR050765">
    <property type="entry name" value="Riboflavin_Biosynth_HTPR"/>
</dbReference>
<dbReference type="InterPro" id="IPR002734">
    <property type="entry name" value="RibDG_C"/>
</dbReference>
<dbReference type="GO" id="GO:0009231">
    <property type="term" value="P:riboflavin biosynthetic process"/>
    <property type="evidence" value="ECO:0007669"/>
    <property type="project" value="InterPro"/>
</dbReference>
<organism evidence="5">
    <name type="scientific">hydrocarbon metagenome</name>
    <dbReference type="NCBI Taxonomy" id="938273"/>
    <lineage>
        <taxon>unclassified sequences</taxon>
        <taxon>metagenomes</taxon>
        <taxon>ecological metagenomes</taxon>
    </lineage>
</organism>
<comment type="caution">
    <text evidence="5">The sequence shown here is derived from an EMBL/GenBank/DDBJ whole genome shotgun (WGS) entry which is preliminary data.</text>
</comment>
<sequence>MLPRVILHNAVSLDGRIDGFPMDLQQYYELISIWKEDATLAGSHTFLQAASVAPPEDESAFVPPKMDPGDKRAILVIPDSRGRIRTWHYLRTLPYWRHFVALCSKSTPDDYLEYLKQRHIDCIVTGEDHVDLRTALEELCSRYAVRVVRADAGGTLNGLLLRQGLVNEVSVLIYPSLVGGETTSSIFRAPDLPAAADGAPGQGAEGTISLQLMKTEKLKGDVMWLRYEVRR</sequence>
<evidence type="ECO:0000259" key="4">
    <source>
        <dbReference type="Pfam" id="PF01872"/>
    </source>
</evidence>
<name>A0A0W8F5W2_9ZZZZ</name>
<comment type="pathway">
    <text evidence="1">Cofactor biosynthesis; riboflavin biosynthesis.</text>
</comment>
<dbReference type="PANTHER" id="PTHR38011:SF7">
    <property type="entry name" value="2,5-DIAMINO-6-RIBOSYLAMINO-4(3H)-PYRIMIDINONE 5'-PHOSPHATE REDUCTASE"/>
    <property type="match status" value="1"/>
</dbReference>
<keyword evidence="3" id="KW-0560">Oxidoreductase</keyword>
<protein>
    <submittedName>
        <fullName evidence="5">5-amino-6-(5-phosphoribosylamino)uracil reductase</fullName>
    </submittedName>
</protein>
<dbReference type="GO" id="GO:0008703">
    <property type="term" value="F:5-amino-6-(5-phosphoribosylamino)uracil reductase activity"/>
    <property type="evidence" value="ECO:0007669"/>
    <property type="project" value="InterPro"/>
</dbReference>
<dbReference type="EMBL" id="LNQE01001509">
    <property type="protein sequence ID" value="KUG16205.1"/>
    <property type="molecule type" value="Genomic_DNA"/>
</dbReference>
<evidence type="ECO:0000256" key="3">
    <source>
        <dbReference type="ARBA" id="ARBA00023002"/>
    </source>
</evidence>
<reference evidence="5" key="1">
    <citation type="journal article" date="2015" name="Proc. Natl. Acad. Sci. U.S.A.">
        <title>Networks of energetic and metabolic interactions define dynamics in microbial communities.</title>
        <authorList>
            <person name="Embree M."/>
            <person name="Liu J.K."/>
            <person name="Al-Bassam M.M."/>
            <person name="Zengler K."/>
        </authorList>
    </citation>
    <scope>NUCLEOTIDE SEQUENCE</scope>
</reference>
<dbReference type="PANTHER" id="PTHR38011">
    <property type="entry name" value="DIHYDROFOLATE REDUCTASE FAMILY PROTEIN (AFU_ORTHOLOGUE AFUA_8G06820)"/>
    <property type="match status" value="1"/>
</dbReference>
<proteinExistence type="predicted"/>
<evidence type="ECO:0000256" key="2">
    <source>
        <dbReference type="ARBA" id="ARBA00022857"/>
    </source>
</evidence>
<dbReference type="SUPFAM" id="SSF53597">
    <property type="entry name" value="Dihydrofolate reductase-like"/>
    <property type="match status" value="1"/>
</dbReference>
<dbReference type="InterPro" id="IPR024072">
    <property type="entry name" value="DHFR-like_dom_sf"/>
</dbReference>
<evidence type="ECO:0000256" key="1">
    <source>
        <dbReference type="ARBA" id="ARBA00005104"/>
    </source>
</evidence>
<dbReference type="Pfam" id="PF01872">
    <property type="entry name" value="RibD_C"/>
    <property type="match status" value="1"/>
</dbReference>
<dbReference type="Gene3D" id="3.40.430.10">
    <property type="entry name" value="Dihydrofolate Reductase, subunit A"/>
    <property type="match status" value="1"/>
</dbReference>
<accession>A0A0W8F5W2</accession>
<dbReference type="AlphaFoldDB" id="A0A0W8F5W2"/>
<keyword evidence="2" id="KW-0521">NADP</keyword>
<evidence type="ECO:0000313" key="5">
    <source>
        <dbReference type="EMBL" id="KUG16205.1"/>
    </source>
</evidence>